<dbReference type="GO" id="GO:0016887">
    <property type="term" value="F:ATP hydrolysis activity"/>
    <property type="evidence" value="ECO:0007669"/>
    <property type="project" value="InterPro"/>
</dbReference>
<evidence type="ECO:0000256" key="1">
    <source>
        <dbReference type="ARBA" id="ARBA00005417"/>
    </source>
</evidence>
<evidence type="ECO:0000256" key="2">
    <source>
        <dbReference type="ARBA" id="ARBA00022448"/>
    </source>
</evidence>
<evidence type="ECO:0000256" key="5">
    <source>
        <dbReference type="ARBA" id="ARBA00022840"/>
    </source>
</evidence>
<evidence type="ECO:0000313" key="9">
    <source>
        <dbReference type="Proteomes" id="UP000292445"/>
    </source>
</evidence>
<dbReference type="Proteomes" id="UP000292445">
    <property type="component" value="Unassembled WGS sequence"/>
</dbReference>
<keyword evidence="9" id="KW-1185">Reference proteome</keyword>
<protein>
    <submittedName>
        <fullName evidence="8">Amino acid/amide ABC transporter ATP-binding protein 2 (HAAT family)</fullName>
    </submittedName>
</protein>
<organism evidence="8 9">
    <name type="scientific">Pigmentiphaga kullae</name>
    <dbReference type="NCBI Taxonomy" id="151784"/>
    <lineage>
        <taxon>Bacteria</taxon>
        <taxon>Pseudomonadati</taxon>
        <taxon>Pseudomonadota</taxon>
        <taxon>Betaproteobacteria</taxon>
        <taxon>Burkholderiales</taxon>
        <taxon>Alcaligenaceae</taxon>
        <taxon>Pigmentiphaga</taxon>
    </lineage>
</organism>
<dbReference type="SUPFAM" id="SSF52540">
    <property type="entry name" value="P-loop containing nucleoside triphosphate hydrolases"/>
    <property type="match status" value="1"/>
</dbReference>
<dbReference type="CDD" id="cd03224">
    <property type="entry name" value="ABC_TM1139_LivF_branched"/>
    <property type="match status" value="1"/>
</dbReference>
<dbReference type="Gene3D" id="3.40.50.300">
    <property type="entry name" value="P-loop containing nucleotide triphosphate hydrolases"/>
    <property type="match status" value="1"/>
</dbReference>
<dbReference type="PROSITE" id="PS50893">
    <property type="entry name" value="ABC_TRANSPORTER_2"/>
    <property type="match status" value="1"/>
</dbReference>
<dbReference type="PROSITE" id="PS00211">
    <property type="entry name" value="ABC_TRANSPORTER_1"/>
    <property type="match status" value="1"/>
</dbReference>
<keyword evidence="3" id="KW-0472">Membrane</keyword>
<evidence type="ECO:0000256" key="6">
    <source>
        <dbReference type="ARBA" id="ARBA00022970"/>
    </source>
</evidence>
<dbReference type="PANTHER" id="PTHR43820">
    <property type="entry name" value="HIGH-AFFINITY BRANCHED-CHAIN AMINO ACID TRANSPORT ATP-BINDING PROTEIN LIVF"/>
    <property type="match status" value="1"/>
</dbReference>
<comment type="caution">
    <text evidence="8">The sequence shown here is derived from an EMBL/GenBank/DDBJ whole genome shotgun (WGS) entry which is preliminary data.</text>
</comment>
<keyword evidence="2" id="KW-0813">Transport</keyword>
<dbReference type="Pfam" id="PF00005">
    <property type="entry name" value="ABC_tran"/>
    <property type="match status" value="1"/>
</dbReference>
<dbReference type="InterPro" id="IPR017871">
    <property type="entry name" value="ABC_transporter-like_CS"/>
</dbReference>
<keyword evidence="4" id="KW-0547">Nucleotide-binding</keyword>
<feature type="domain" description="ABC transporter" evidence="7">
    <location>
        <begin position="9"/>
        <end position="242"/>
    </location>
</feature>
<accession>A0A4Q7NJ16</accession>
<dbReference type="InterPro" id="IPR003593">
    <property type="entry name" value="AAA+_ATPase"/>
</dbReference>
<dbReference type="SMART" id="SM00382">
    <property type="entry name" value="AAA"/>
    <property type="match status" value="1"/>
</dbReference>
<dbReference type="RefSeq" id="WP_130356232.1">
    <property type="nucleotide sequence ID" value="NZ_SGXC01000001.1"/>
</dbReference>
<keyword evidence="3" id="KW-1003">Cell membrane</keyword>
<evidence type="ECO:0000256" key="3">
    <source>
        <dbReference type="ARBA" id="ARBA00022475"/>
    </source>
</evidence>
<name>A0A4Q7NJ16_9BURK</name>
<keyword evidence="5 8" id="KW-0067">ATP-binding</keyword>
<dbReference type="EMBL" id="SGXC01000001">
    <property type="protein sequence ID" value="RZS84919.1"/>
    <property type="molecule type" value="Genomic_DNA"/>
</dbReference>
<dbReference type="AlphaFoldDB" id="A0A4Q7NJ16"/>
<evidence type="ECO:0000259" key="7">
    <source>
        <dbReference type="PROSITE" id="PS50893"/>
    </source>
</evidence>
<evidence type="ECO:0000256" key="4">
    <source>
        <dbReference type="ARBA" id="ARBA00022741"/>
    </source>
</evidence>
<dbReference type="InterPro" id="IPR027417">
    <property type="entry name" value="P-loop_NTPase"/>
</dbReference>
<dbReference type="OrthoDB" id="9776369at2"/>
<dbReference type="InterPro" id="IPR052156">
    <property type="entry name" value="BCAA_Transport_ATP-bd_LivF"/>
</dbReference>
<dbReference type="GO" id="GO:0015658">
    <property type="term" value="F:branched-chain amino acid transmembrane transporter activity"/>
    <property type="evidence" value="ECO:0007669"/>
    <property type="project" value="TreeGrafter"/>
</dbReference>
<proteinExistence type="inferred from homology"/>
<dbReference type="PANTHER" id="PTHR43820:SF2">
    <property type="entry name" value="ABC TRANSPORTER ATP-BINDING PROTEIN"/>
    <property type="match status" value="1"/>
</dbReference>
<reference evidence="8 9" key="1">
    <citation type="submission" date="2019-02" db="EMBL/GenBank/DDBJ databases">
        <title>Genomic Encyclopedia of Type Strains, Phase IV (KMG-IV): sequencing the most valuable type-strain genomes for metagenomic binning, comparative biology and taxonomic classification.</title>
        <authorList>
            <person name="Goeker M."/>
        </authorList>
    </citation>
    <scope>NUCLEOTIDE SEQUENCE [LARGE SCALE GENOMIC DNA]</scope>
    <source>
        <strain evidence="8 9">K24</strain>
    </source>
</reference>
<sequence>MTTTHPRLLDVADVHTYYGPSYILQGVTLGAARGEVVAILGRNGVGKTTLVSTLAGFVPPRQGKISIGGIDITGTTPERISRQGIALVPQGRRIFRSLTVHETLELGSNLRRYDREGLSWSKDEVYAAFPRLAERRNNRAGGLSGGEQQMLAVGRALVGYPRVVLLDEPTEGLSPLLVKELHAVLVEVKRRGSTLLLIEQRLKFAMALADRVLLVNKGRIVFESTPEALQAAEEVRDRYLGV</sequence>
<dbReference type="InterPro" id="IPR003439">
    <property type="entry name" value="ABC_transporter-like_ATP-bd"/>
</dbReference>
<dbReference type="GO" id="GO:0015807">
    <property type="term" value="P:L-amino acid transport"/>
    <property type="evidence" value="ECO:0007669"/>
    <property type="project" value="TreeGrafter"/>
</dbReference>
<dbReference type="GO" id="GO:0005524">
    <property type="term" value="F:ATP binding"/>
    <property type="evidence" value="ECO:0007669"/>
    <property type="project" value="UniProtKB-KW"/>
</dbReference>
<evidence type="ECO:0000313" key="8">
    <source>
        <dbReference type="EMBL" id="RZS84919.1"/>
    </source>
</evidence>
<keyword evidence="6" id="KW-0029">Amino-acid transport</keyword>
<gene>
    <name evidence="8" type="ORF">EV675_0940</name>
</gene>
<comment type="similarity">
    <text evidence="1">Belongs to the ABC transporter superfamily.</text>
</comment>